<evidence type="ECO:0000256" key="2">
    <source>
        <dbReference type="ARBA" id="ARBA00010157"/>
    </source>
</evidence>
<dbReference type="GO" id="GO:0005886">
    <property type="term" value="C:plasma membrane"/>
    <property type="evidence" value="ECO:0007669"/>
    <property type="project" value="UniProtKB-SubCell"/>
</dbReference>
<dbReference type="PROSITE" id="PS50156">
    <property type="entry name" value="SSD"/>
    <property type="match status" value="1"/>
</dbReference>
<comment type="similarity">
    <text evidence="2">Belongs to the resistance-nodulation-cell division (RND) (TC 2.A.6) family. MmpL subfamily.</text>
</comment>
<dbReference type="Proteomes" id="UP000094224">
    <property type="component" value="Unassembled WGS sequence"/>
</dbReference>
<evidence type="ECO:0000313" key="10">
    <source>
        <dbReference type="Proteomes" id="UP000094224"/>
    </source>
</evidence>
<organism evidence="9 10">
    <name type="scientific">Mycobacterium sherrisii</name>
    <dbReference type="NCBI Taxonomy" id="243061"/>
    <lineage>
        <taxon>Bacteria</taxon>
        <taxon>Bacillati</taxon>
        <taxon>Actinomycetota</taxon>
        <taxon>Actinomycetes</taxon>
        <taxon>Mycobacteriales</taxon>
        <taxon>Mycobacteriaceae</taxon>
        <taxon>Mycobacterium</taxon>
        <taxon>Mycobacterium simiae complex</taxon>
    </lineage>
</organism>
<dbReference type="SUPFAM" id="SSF82866">
    <property type="entry name" value="Multidrug efflux transporter AcrB transmembrane domain"/>
    <property type="match status" value="2"/>
</dbReference>
<feature type="transmembrane region" description="Helical" evidence="7">
    <location>
        <begin position="610"/>
        <end position="631"/>
    </location>
</feature>
<evidence type="ECO:0000256" key="5">
    <source>
        <dbReference type="ARBA" id="ARBA00022989"/>
    </source>
</evidence>
<proteinExistence type="inferred from homology"/>
<dbReference type="Gene3D" id="1.20.1640.10">
    <property type="entry name" value="Multidrug efflux transporter AcrB transmembrane domain"/>
    <property type="match status" value="2"/>
</dbReference>
<evidence type="ECO:0000256" key="3">
    <source>
        <dbReference type="ARBA" id="ARBA00022475"/>
    </source>
</evidence>
<accession>A0A1E3STI5</accession>
<feature type="transmembrane region" description="Helical" evidence="7">
    <location>
        <begin position="309"/>
        <end position="334"/>
    </location>
</feature>
<evidence type="ECO:0000313" key="9">
    <source>
        <dbReference type="EMBL" id="ODR04798.1"/>
    </source>
</evidence>
<feature type="transmembrane region" description="Helical" evidence="7">
    <location>
        <begin position="668"/>
        <end position="688"/>
    </location>
</feature>
<feature type="transmembrane region" description="Helical" evidence="7">
    <location>
        <begin position="282"/>
        <end position="303"/>
    </location>
</feature>
<dbReference type="InterPro" id="IPR000731">
    <property type="entry name" value="SSD"/>
</dbReference>
<feature type="transmembrane region" description="Helical" evidence="7">
    <location>
        <begin position="376"/>
        <end position="395"/>
    </location>
</feature>
<evidence type="ECO:0000256" key="1">
    <source>
        <dbReference type="ARBA" id="ARBA00004651"/>
    </source>
</evidence>
<gene>
    <name evidence="9" type="ORF">BHQ21_16385</name>
</gene>
<dbReference type="PANTHER" id="PTHR33406">
    <property type="entry name" value="MEMBRANE PROTEIN MJ1562-RELATED"/>
    <property type="match status" value="1"/>
</dbReference>
<sequence length="774" mass="82006">MLPRIARLAIAAPRRIIAIGVLVFIAAAVFGLPVAQRLAPGGFQDPNSESARAIAVLTDKFGQSGQQMLILVTAPQGARSDQARAVGADLVDDLTHSPLVYNVSSPWTAPPQAAADLISKDGKSGLIVVNLKGGETNAQNNAQTLADHFVHDRDGVTVRAGGSAMQYAQINTQNQADLLVMEMIALPLSFLVLIWVFGGLVAAALPMALGALAVVGSMSVLRLVTYTAEVSIFALNLSTAMGLALAIDYTLLIVSRYRDELAEGSDREEALVRTMATSGRTVLFSAVTVALSMSATVLFPMYFLKSFAYAGVATVAFVAVASIVITPAAIVLLGPRLDSLDARKLARRILRRPQPGHRPVEQLFWYRSSKYVMRRWLPIGMAVIALLLLLGAPFLRVTWGFPDDRVLPRSASAHQVGDQLRTNFAHDSATSVPIVIPDATGVSPADLDTYAAGLSRVPDVSAVSAPSGTFVNGNRVGPPAAAAGLADGSAFLTVSSSAPLFSRASDTQLKRLHQVPGPAGRPVEMAGVAQVNRDSVDAVTDRLPTVLGVMAAITFVLLFLLTGSVVLPVKALMCNVLSLTAAFGALVWIFQDGHLGALGTTPSGTLVANMPVLLFCIAFGLSMDYEVFLISRIREFWLQYRPARSTAKAAHAANDEAVAHGVARTGRVITAAALVMSMSFAALIAAHVSFMRMFGLGLTLAVFADATLVRMVVVPAFMHVMGRWNWWAPRPLVWLHDRFGISEGIAESAPIPEPAISLQHNGHPVGESVTKIGG</sequence>
<evidence type="ECO:0000256" key="6">
    <source>
        <dbReference type="ARBA" id="ARBA00023136"/>
    </source>
</evidence>
<keyword evidence="3" id="KW-1003">Cell membrane</keyword>
<feature type="domain" description="SSD" evidence="8">
    <location>
        <begin position="201"/>
        <end position="332"/>
    </location>
</feature>
<name>A0A1E3STI5_9MYCO</name>
<feature type="transmembrane region" description="Helical" evidence="7">
    <location>
        <begin position="694"/>
        <end position="713"/>
    </location>
</feature>
<dbReference type="InterPro" id="IPR004869">
    <property type="entry name" value="MMPL_dom"/>
</dbReference>
<keyword evidence="10" id="KW-1185">Reference proteome</keyword>
<evidence type="ECO:0000259" key="8">
    <source>
        <dbReference type="PROSITE" id="PS50156"/>
    </source>
</evidence>
<dbReference type="Pfam" id="PF03176">
    <property type="entry name" value="MMPL"/>
    <property type="match status" value="2"/>
</dbReference>
<feature type="transmembrane region" description="Helical" evidence="7">
    <location>
        <begin position="230"/>
        <end position="254"/>
    </location>
</feature>
<dbReference type="OrthoDB" id="7051771at2"/>
<evidence type="ECO:0000256" key="7">
    <source>
        <dbReference type="SAM" id="Phobius"/>
    </source>
</evidence>
<keyword evidence="6 7" id="KW-0472">Membrane</keyword>
<dbReference type="PANTHER" id="PTHR33406:SF11">
    <property type="entry name" value="MEMBRANE PROTEIN SCO6666-RELATED"/>
    <property type="match status" value="1"/>
</dbReference>
<evidence type="ECO:0000256" key="4">
    <source>
        <dbReference type="ARBA" id="ARBA00022692"/>
    </source>
</evidence>
<feature type="transmembrane region" description="Helical" evidence="7">
    <location>
        <begin position="546"/>
        <end position="567"/>
    </location>
</feature>
<dbReference type="InterPro" id="IPR050545">
    <property type="entry name" value="Mycobact_MmpL"/>
</dbReference>
<feature type="transmembrane region" description="Helical" evidence="7">
    <location>
        <begin position="572"/>
        <end position="590"/>
    </location>
</feature>
<comment type="caution">
    <text evidence="9">The sequence shown here is derived from an EMBL/GenBank/DDBJ whole genome shotgun (WGS) entry which is preliminary data.</text>
</comment>
<keyword evidence="4 7" id="KW-0812">Transmembrane</keyword>
<reference evidence="10" key="1">
    <citation type="submission" date="2016-09" db="EMBL/GenBank/DDBJ databases">
        <authorList>
            <person name="Greninger A.L."/>
            <person name="Jerome K.R."/>
            <person name="Mcnair B."/>
            <person name="Wallis C."/>
            <person name="Fang F."/>
        </authorList>
    </citation>
    <scope>NUCLEOTIDE SEQUENCE [LARGE SCALE GENOMIC DNA]</scope>
    <source>
        <strain evidence="10">BC1_M4</strain>
    </source>
</reference>
<protein>
    <recommendedName>
        <fullName evidence="8">SSD domain-containing protein</fullName>
    </recommendedName>
</protein>
<dbReference type="EMBL" id="MIHC01000028">
    <property type="protein sequence ID" value="ODR04798.1"/>
    <property type="molecule type" value="Genomic_DNA"/>
</dbReference>
<dbReference type="STRING" id="243061.AWC25_03170"/>
<dbReference type="RefSeq" id="WP_069401377.1">
    <property type="nucleotide sequence ID" value="NZ_JACKTB010000062.1"/>
</dbReference>
<dbReference type="AlphaFoldDB" id="A0A1E3STI5"/>
<comment type="subcellular location">
    <subcellularLocation>
        <location evidence="1">Cell membrane</location>
        <topology evidence="1">Multi-pass membrane protein</topology>
    </subcellularLocation>
</comment>
<keyword evidence="5 7" id="KW-1133">Transmembrane helix</keyword>